<dbReference type="PANTHER" id="PTHR43394:SF4">
    <property type="entry name" value="TOXIN SECRETION ABC TRANSPORTER ATP-BINDING PROTEIN"/>
    <property type="match status" value="1"/>
</dbReference>
<dbReference type="SMART" id="SM00382">
    <property type="entry name" value="AAA"/>
    <property type="match status" value="1"/>
</dbReference>
<sequence>MKRAPSQSVSTLAGVLVRLSRECGAPVEHLRAEQLLRETQEAWPGDEAHRWSEWLAEACQSLNLRAREAALSIDEARRLADDGAAVAGLWREGEGPIVLLAGDLVAEGEIDAQSKAKAKTLAEAADASPDPRRWLIVEHAETVDAAHNPRFAHRPVARLAELLRPEWDDIWIILAFAFVAGLLSLSTPIAVEALVNTVAFGRLLQPVVVLATLLFGFLAFAGVMQAMQTYVAEVIQRRLFARIAADLAYRLPSIDKSKLGGAYAPELTNRFLDVVTLQKVVAQLLLDGVNLVLATLVGMTVLAFYHPWLLGFDVILMGLVVGGLVTLGRGAVRTGIDESKYKYRLTAWFEDLTRCGTAFKPAGGAEFAADRASLLTTNYLERRQSHFSVLFRQIIFVLGLQAVAGTILLGAGGWLVIQGQLSLGQLVAAELIVSTILGSLAKTGKHLEGFYDLVAAVDKLGVLFDLPLERHDGLLQFQTPEEGLRISLRDIRVPGARGLLGRGLSLEVSAGDRVAVVGPAGSGKSTLCGMMYGSVDPPAGRLTIAGVAPTDLRPDVLRDAIALAAEPEVFEGTIADNVHLRRRRVGTNKCRDALEAVGLLDDCLSLEQGIDTPLTPAAAPLSGSQQRLLMIARAVAADPKLLLVDGTLDGLPDEQLESALEALLDADRTWTLVVTTGRRDLAERIGSVLALTEAQVPAGLAGATRETGE</sequence>
<feature type="transmembrane region" description="Helical" evidence="7">
    <location>
        <begin position="170"/>
        <end position="191"/>
    </location>
</feature>
<gene>
    <name evidence="10" type="primary">hlyB</name>
    <name evidence="10" type="ORF">KOR34_04370</name>
</gene>
<dbReference type="Pfam" id="PF00005">
    <property type="entry name" value="ABC_tran"/>
    <property type="match status" value="1"/>
</dbReference>
<keyword evidence="3" id="KW-0547">Nucleotide-binding</keyword>
<evidence type="ECO:0000259" key="8">
    <source>
        <dbReference type="PROSITE" id="PS50893"/>
    </source>
</evidence>
<evidence type="ECO:0000256" key="7">
    <source>
        <dbReference type="SAM" id="Phobius"/>
    </source>
</evidence>
<dbReference type="SUPFAM" id="SSF52540">
    <property type="entry name" value="P-loop containing nucleoside triphosphate hydrolases"/>
    <property type="match status" value="1"/>
</dbReference>
<feature type="transmembrane region" description="Helical" evidence="7">
    <location>
        <begin position="288"/>
        <end position="308"/>
    </location>
</feature>
<organism evidence="10 11">
    <name type="scientific">Posidoniimonas corsicana</name>
    <dbReference type="NCBI Taxonomy" id="1938618"/>
    <lineage>
        <taxon>Bacteria</taxon>
        <taxon>Pseudomonadati</taxon>
        <taxon>Planctomycetota</taxon>
        <taxon>Planctomycetia</taxon>
        <taxon>Pirellulales</taxon>
        <taxon>Lacipirellulaceae</taxon>
        <taxon>Posidoniimonas</taxon>
    </lineage>
</organism>
<dbReference type="PROSITE" id="PS50893">
    <property type="entry name" value="ABC_TRANSPORTER_2"/>
    <property type="match status" value="1"/>
</dbReference>
<evidence type="ECO:0000256" key="6">
    <source>
        <dbReference type="ARBA" id="ARBA00023136"/>
    </source>
</evidence>
<keyword evidence="5 7" id="KW-1133">Transmembrane helix</keyword>
<dbReference type="EMBL" id="SIHJ01000001">
    <property type="protein sequence ID" value="TWT35544.1"/>
    <property type="molecule type" value="Genomic_DNA"/>
</dbReference>
<dbReference type="RefSeq" id="WP_146561798.1">
    <property type="nucleotide sequence ID" value="NZ_SIHJ01000001.1"/>
</dbReference>
<comment type="subcellular location">
    <subcellularLocation>
        <location evidence="1">Cell membrane</location>
        <topology evidence="1">Multi-pass membrane protein</topology>
    </subcellularLocation>
</comment>
<evidence type="ECO:0000256" key="2">
    <source>
        <dbReference type="ARBA" id="ARBA00022692"/>
    </source>
</evidence>
<evidence type="ECO:0000256" key="5">
    <source>
        <dbReference type="ARBA" id="ARBA00022989"/>
    </source>
</evidence>
<accession>A0A5C5VAB0</accession>
<dbReference type="Gene3D" id="1.20.1560.10">
    <property type="entry name" value="ABC transporter type 1, transmembrane domain"/>
    <property type="match status" value="1"/>
</dbReference>
<evidence type="ECO:0000313" key="11">
    <source>
        <dbReference type="Proteomes" id="UP000316714"/>
    </source>
</evidence>
<keyword evidence="4 10" id="KW-0067">ATP-binding</keyword>
<evidence type="ECO:0000259" key="9">
    <source>
        <dbReference type="PROSITE" id="PS50929"/>
    </source>
</evidence>
<evidence type="ECO:0000256" key="4">
    <source>
        <dbReference type="ARBA" id="ARBA00022840"/>
    </source>
</evidence>
<dbReference type="InterPro" id="IPR003439">
    <property type="entry name" value="ABC_transporter-like_ATP-bd"/>
</dbReference>
<reference evidence="10 11" key="1">
    <citation type="submission" date="2019-02" db="EMBL/GenBank/DDBJ databases">
        <title>Deep-cultivation of Planctomycetes and their phenomic and genomic characterization uncovers novel biology.</title>
        <authorList>
            <person name="Wiegand S."/>
            <person name="Jogler M."/>
            <person name="Boedeker C."/>
            <person name="Pinto D."/>
            <person name="Vollmers J."/>
            <person name="Rivas-Marin E."/>
            <person name="Kohn T."/>
            <person name="Peeters S.H."/>
            <person name="Heuer A."/>
            <person name="Rast P."/>
            <person name="Oberbeckmann S."/>
            <person name="Bunk B."/>
            <person name="Jeske O."/>
            <person name="Meyerdierks A."/>
            <person name="Storesund J.E."/>
            <person name="Kallscheuer N."/>
            <person name="Luecker S."/>
            <person name="Lage O.M."/>
            <person name="Pohl T."/>
            <person name="Merkel B.J."/>
            <person name="Hornburger P."/>
            <person name="Mueller R.-W."/>
            <person name="Bruemmer F."/>
            <person name="Labrenz M."/>
            <person name="Spormann A.M."/>
            <person name="Op Den Camp H."/>
            <person name="Overmann J."/>
            <person name="Amann R."/>
            <person name="Jetten M.S.M."/>
            <person name="Mascher T."/>
            <person name="Medema M.H."/>
            <person name="Devos D.P."/>
            <person name="Kaster A.-K."/>
            <person name="Ovreas L."/>
            <person name="Rohde M."/>
            <person name="Galperin M.Y."/>
            <person name="Jogler C."/>
        </authorList>
    </citation>
    <scope>NUCLEOTIDE SEQUENCE [LARGE SCALE GENOMIC DNA]</scope>
    <source>
        <strain evidence="10 11">KOR34</strain>
    </source>
</reference>
<dbReference type="OrthoDB" id="311344at2"/>
<dbReference type="InterPro" id="IPR027417">
    <property type="entry name" value="P-loop_NTPase"/>
</dbReference>
<proteinExistence type="predicted"/>
<dbReference type="InterPro" id="IPR003593">
    <property type="entry name" value="AAA+_ATPase"/>
</dbReference>
<feature type="transmembrane region" description="Helical" evidence="7">
    <location>
        <begin position="314"/>
        <end position="332"/>
    </location>
</feature>
<dbReference type="GO" id="GO:0005524">
    <property type="term" value="F:ATP binding"/>
    <property type="evidence" value="ECO:0007669"/>
    <property type="project" value="UniProtKB-KW"/>
</dbReference>
<dbReference type="InterPro" id="IPR036640">
    <property type="entry name" value="ABC1_TM_sf"/>
</dbReference>
<evidence type="ECO:0000256" key="3">
    <source>
        <dbReference type="ARBA" id="ARBA00022741"/>
    </source>
</evidence>
<name>A0A5C5VAB0_9BACT</name>
<dbReference type="SUPFAM" id="SSF90123">
    <property type="entry name" value="ABC transporter transmembrane region"/>
    <property type="match status" value="1"/>
</dbReference>
<keyword evidence="11" id="KW-1185">Reference proteome</keyword>
<keyword evidence="6 7" id="KW-0472">Membrane</keyword>
<dbReference type="AlphaFoldDB" id="A0A5C5VAB0"/>
<feature type="transmembrane region" description="Helical" evidence="7">
    <location>
        <begin position="203"/>
        <end position="223"/>
    </location>
</feature>
<evidence type="ECO:0000256" key="1">
    <source>
        <dbReference type="ARBA" id="ARBA00004651"/>
    </source>
</evidence>
<dbReference type="InterPro" id="IPR011527">
    <property type="entry name" value="ABC1_TM_dom"/>
</dbReference>
<dbReference type="GO" id="GO:0005886">
    <property type="term" value="C:plasma membrane"/>
    <property type="evidence" value="ECO:0007669"/>
    <property type="project" value="UniProtKB-SubCell"/>
</dbReference>
<dbReference type="PANTHER" id="PTHR43394">
    <property type="entry name" value="ATP-DEPENDENT PERMEASE MDL1, MITOCHONDRIAL"/>
    <property type="match status" value="1"/>
</dbReference>
<keyword evidence="2 7" id="KW-0812">Transmembrane</keyword>
<feature type="domain" description="ABC transporter" evidence="8">
    <location>
        <begin position="486"/>
        <end position="707"/>
    </location>
</feature>
<dbReference type="InterPro" id="IPR039421">
    <property type="entry name" value="Type_1_exporter"/>
</dbReference>
<feature type="transmembrane region" description="Helical" evidence="7">
    <location>
        <begin position="389"/>
        <end position="417"/>
    </location>
</feature>
<evidence type="ECO:0000313" key="10">
    <source>
        <dbReference type="EMBL" id="TWT35544.1"/>
    </source>
</evidence>
<comment type="caution">
    <text evidence="10">The sequence shown here is derived from an EMBL/GenBank/DDBJ whole genome shotgun (WGS) entry which is preliminary data.</text>
</comment>
<dbReference type="GO" id="GO:0016887">
    <property type="term" value="F:ATP hydrolysis activity"/>
    <property type="evidence" value="ECO:0007669"/>
    <property type="project" value="InterPro"/>
</dbReference>
<feature type="domain" description="ABC transmembrane type-1" evidence="9">
    <location>
        <begin position="171"/>
        <end position="452"/>
    </location>
</feature>
<protein>
    <submittedName>
        <fullName evidence="10">Alpha-hemolysin translocation ATP-binding protein HlyB</fullName>
    </submittedName>
</protein>
<dbReference type="Proteomes" id="UP000316714">
    <property type="component" value="Unassembled WGS sequence"/>
</dbReference>
<dbReference type="PROSITE" id="PS50929">
    <property type="entry name" value="ABC_TM1F"/>
    <property type="match status" value="1"/>
</dbReference>
<dbReference type="Gene3D" id="3.40.50.300">
    <property type="entry name" value="P-loop containing nucleotide triphosphate hydrolases"/>
    <property type="match status" value="1"/>
</dbReference>
<dbReference type="GO" id="GO:0015421">
    <property type="term" value="F:ABC-type oligopeptide transporter activity"/>
    <property type="evidence" value="ECO:0007669"/>
    <property type="project" value="TreeGrafter"/>
</dbReference>